<comment type="caution">
    <text evidence="8">The sequence shown here is derived from an EMBL/GenBank/DDBJ whole genome shotgun (WGS) entry which is preliminary data.</text>
</comment>
<dbReference type="EMBL" id="BAABGQ010000008">
    <property type="protein sequence ID" value="GAA4504636.1"/>
    <property type="molecule type" value="Genomic_DNA"/>
</dbReference>
<dbReference type="InterPro" id="IPR003594">
    <property type="entry name" value="HATPase_dom"/>
</dbReference>
<dbReference type="SUPFAM" id="SSF55874">
    <property type="entry name" value="ATPase domain of HSP90 chaperone/DNA topoisomerase II/histidine kinase"/>
    <property type="match status" value="1"/>
</dbReference>
<dbReference type="InterPro" id="IPR004358">
    <property type="entry name" value="Sig_transdc_His_kin-like_C"/>
</dbReference>
<feature type="domain" description="Histidine kinase" evidence="7">
    <location>
        <begin position="783"/>
        <end position="998"/>
    </location>
</feature>
<dbReference type="Pfam" id="PF02518">
    <property type="entry name" value="HATPase_c"/>
    <property type="match status" value="1"/>
</dbReference>
<dbReference type="Pfam" id="PF08448">
    <property type="entry name" value="PAS_4"/>
    <property type="match status" value="4"/>
</dbReference>
<feature type="coiled-coil region" evidence="6">
    <location>
        <begin position="742"/>
        <end position="776"/>
    </location>
</feature>
<name>A0ABP8QMI7_9BACT</name>
<dbReference type="SUPFAM" id="SSF47384">
    <property type="entry name" value="Homodimeric domain of signal transducing histidine kinase"/>
    <property type="match status" value="1"/>
</dbReference>
<dbReference type="Gene3D" id="3.30.450.20">
    <property type="entry name" value="PAS domain"/>
    <property type="match status" value="4"/>
</dbReference>
<dbReference type="Gene3D" id="3.30.565.10">
    <property type="entry name" value="Histidine kinase-like ATPase, C-terminal domain"/>
    <property type="match status" value="1"/>
</dbReference>
<dbReference type="RefSeq" id="WP_208131187.1">
    <property type="nucleotide sequence ID" value="NZ_BAABGQ010000008.1"/>
</dbReference>
<organism evidence="8 9">
    <name type="scientific">Hymenobacter ginsengisoli</name>
    <dbReference type="NCBI Taxonomy" id="1051626"/>
    <lineage>
        <taxon>Bacteria</taxon>
        <taxon>Pseudomonadati</taxon>
        <taxon>Bacteroidota</taxon>
        <taxon>Cytophagia</taxon>
        <taxon>Cytophagales</taxon>
        <taxon>Hymenobacteraceae</taxon>
        <taxon>Hymenobacter</taxon>
    </lineage>
</organism>
<sequence>MATAATALPFPLADDLLQTTLAVSLTAINLLRPVLGPAEDLLDFTLEYINPAGQRMTGLPERPAGTLGTLFPHAYSTGLLDFYRRVFATSQPGTFDFTYESDEADSFYLVAAQRSGDLLVVSLTNSAQQERPAVEQALRASQTREQAARQAAERERNLLESILEQAPVAIGLFRGPEQEVATANTQLCAMWGHEPAEVLGRPLLEGVPELQGQGFAELIGEVARTQVPYVGREVPAQLAQQGRLQTCYFNFVYQPLYGPGGELLGVLDIAIDVTEQVLARQQVQHLNEELAATNEELQAANEEFLANNEELTRTQLQLQQLNEELERRVTERTRALAQAQAEAEHQRQRLTRFFNQAPAAICMLDGPDFVFELVNPTYQQLFPGRQLLGRPLLAALPEISGQPVWHTLQHVYETGQTHEEVGIRTPIATYEGGPLKDFYLHYIQQARYDEHGRIDGVLVFALDMTEQVLAQQRADALQAEMLATAQRRAQEREDLFNVYERTPAVIAFLRGPEHRLAYFNPAYEQLFPGRQMRGRPIADIQPEAVEQGFVQLLDHVYQTGETYYGNELPLKVVQPDSDQAKTTYFNFTYQAYQEDGQPAGISVFAYDVTEQVLARQQRAAQQQQLRELFEQAPVAIAVFRGPQYIIELANPAMGRLWGRTPEQSLQVPLFELLPEASGQGFEELLNTVLATGEPHVAHELPSLIDRAGRRETMYMNFVYQPLRNADGQTTGVTVVATEVSEQVAARHQVQALNEELRAANQELQATNSQLLRTNADLDNFIYTASHDLKAPITNIEGLLTALQEQLPDQLREHEQVHPLLDMMHGAIERFQKTIAHLTDISKLQQAHEQAEELVDLAGLLRDVQLDLAPELAVAHAQLLVDVSAHPTLSFSPKNLRSIFYNLLSNAIKYRAPGRAPRIELRCMPGPGQVVLEVQDNGLGLDAAQQSQLFGMFQRLHSHVEGSGIGLYMVKKIVENAGGTITVRSEPNVGSTFRIVLPV</sequence>
<dbReference type="NCBIfam" id="TIGR00229">
    <property type="entry name" value="sensory_box"/>
    <property type="match status" value="2"/>
</dbReference>
<proteinExistence type="predicted"/>
<protein>
    <recommendedName>
        <fullName evidence="2">histidine kinase</fullName>
        <ecNumber evidence="2">2.7.13.3</ecNumber>
    </recommendedName>
</protein>
<comment type="catalytic activity">
    <reaction evidence="1">
        <text>ATP + protein L-histidine = ADP + protein N-phospho-L-histidine.</text>
        <dbReference type="EC" id="2.7.13.3"/>
    </reaction>
</comment>
<keyword evidence="5" id="KW-0418">Kinase</keyword>
<keyword evidence="9" id="KW-1185">Reference proteome</keyword>
<evidence type="ECO:0000259" key="7">
    <source>
        <dbReference type="PROSITE" id="PS50109"/>
    </source>
</evidence>
<reference evidence="9" key="1">
    <citation type="journal article" date="2019" name="Int. J. Syst. Evol. Microbiol.">
        <title>The Global Catalogue of Microorganisms (GCM) 10K type strain sequencing project: providing services to taxonomists for standard genome sequencing and annotation.</title>
        <authorList>
            <consortium name="The Broad Institute Genomics Platform"/>
            <consortium name="The Broad Institute Genome Sequencing Center for Infectious Disease"/>
            <person name="Wu L."/>
            <person name="Ma J."/>
        </authorList>
    </citation>
    <scope>NUCLEOTIDE SEQUENCE [LARGE SCALE GENOMIC DNA]</scope>
    <source>
        <strain evidence="9">JCM 17841</strain>
    </source>
</reference>
<accession>A0ABP8QMI7</accession>
<dbReference type="PANTHER" id="PTHR43304">
    <property type="entry name" value="PHYTOCHROME-LIKE PROTEIN CPH1"/>
    <property type="match status" value="1"/>
</dbReference>
<dbReference type="InterPro" id="IPR000014">
    <property type="entry name" value="PAS"/>
</dbReference>
<dbReference type="InterPro" id="IPR052162">
    <property type="entry name" value="Sensor_kinase/Photoreceptor"/>
</dbReference>
<dbReference type="CDD" id="cd00082">
    <property type="entry name" value="HisKA"/>
    <property type="match status" value="1"/>
</dbReference>
<dbReference type="InterPro" id="IPR035965">
    <property type="entry name" value="PAS-like_dom_sf"/>
</dbReference>
<dbReference type="SUPFAM" id="SSF55785">
    <property type="entry name" value="PYP-like sensor domain (PAS domain)"/>
    <property type="match status" value="4"/>
</dbReference>
<keyword evidence="4" id="KW-0808">Transferase</keyword>
<dbReference type="InterPro" id="IPR013656">
    <property type="entry name" value="PAS_4"/>
</dbReference>
<dbReference type="PRINTS" id="PR00344">
    <property type="entry name" value="BCTRLSENSOR"/>
</dbReference>
<dbReference type="CDD" id="cd00130">
    <property type="entry name" value="PAS"/>
    <property type="match status" value="1"/>
</dbReference>
<evidence type="ECO:0000313" key="9">
    <source>
        <dbReference type="Proteomes" id="UP001501243"/>
    </source>
</evidence>
<dbReference type="InterPro" id="IPR005467">
    <property type="entry name" value="His_kinase_dom"/>
</dbReference>
<evidence type="ECO:0000256" key="5">
    <source>
        <dbReference type="ARBA" id="ARBA00022777"/>
    </source>
</evidence>
<gene>
    <name evidence="8" type="ORF">GCM10023172_31160</name>
</gene>
<feature type="coiled-coil region" evidence="6">
    <location>
        <begin position="276"/>
        <end position="356"/>
    </location>
</feature>
<keyword evidence="3" id="KW-0597">Phosphoprotein</keyword>
<evidence type="ECO:0000313" key="8">
    <source>
        <dbReference type="EMBL" id="GAA4504636.1"/>
    </source>
</evidence>
<dbReference type="SMART" id="SM00387">
    <property type="entry name" value="HATPase_c"/>
    <property type="match status" value="1"/>
</dbReference>
<evidence type="ECO:0000256" key="4">
    <source>
        <dbReference type="ARBA" id="ARBA00022679"/>
    </source>
</evidence>
<evidence type="ECO:0000256" key="6">
    <source>
        <dbReference type="SAM" id="Coils"/>
    </source>
</evidence>
<dbReference type="EC" id="2.7.13.3" evidence="2"/>
<keyword evidence="6" id="KW-0175">Coiled coil</keyword>
<evidence type="ECO:0000256" key="3">
    <source>
        <dbReference type="ARBA" id="ARBA00022553"/>
    </source>
</evidence>
<dbReference type="InterPro" id="IPR036097">
    <property type="entry name" value="HisK_dim/P_sf"/>
</dbReference>
<dbReference type="Pfam" id="PF00512">
    <property type="entry name" value="HisKA"/>
    <property type="match status" value="1"/>
</dbReference>
<evidence type="ECO:0000256" key="2">
    <source>
        <dbReference type="ARBA" id="ARBA00012438"/>
    </source>
</evidence>
<evidence type="ECO:0000256" key="1">
    <source>
        <dbReference type="ARBA" id="ARBA00000085"/>
    </source>
</evidence>
<dbReference type="PANTHER" id="PTHR43304:SF1">
    <property type="entry name" value="PAC DOMAIN-CONTAINING PROTEIN"/>
    <property type="match status" value="1"/>
</dbReference>
<dbReference type="PROSITE" id="PS50109">
    <property type="entry name" value="HIS_KIN"/>
    <property type="match status" value="1"/>
</dbReference>
<dbReference type="InterPro" id="IPR003661">
    <property type="entry name" value="HisK_dim/P_dom"/>
</dbReference>
<dbReference type="Gene3D" id="1.10.287.130">
    <property type="match status" value="1"/>
</dbReference>
<dbReference type="SMART" id="SM00388">
    <property type="entry name" value="HisKA"/>
    <property type="match status" value="1"/>
</dbReference>
<dbReference type="InterPro" id="IPR036890">
    <property type="entry name" value="HATPase_C_sf"/>
</dbReference>
<dbReference type="Proteomes" id="UP001501243">
    <property type="component" value="Unassembled WGS sequence"/>
</dbReference>
<dbReference type="SMART" id="SM00091">
    <property type="entry name" value="PAS"/>
    <property type="match status" value="4"/>
</dbReference>